<reference evidence="1" key="1">
    <citation type="submission" date="2021-02" db="EMBL/GenBank/DDBJ databases">
        <authorList>
            <person name="Nowell W R."/>
        </authorList>
    </citation>
    <scope>NUCLEOTIDE SEQUENCE</scope>
</reference>
<dbReference type="EMBL" id="CAJNOK010050457">
    <property type="protein sequence ID" value="CAF1600342.1"/>
    <property type="molecule type" value="Genomic_DNA"/>
</dbReference>
<dbReference type="Proteomes" id="UP000677228">
    <property type="component" value="Unassembled WGS sequence"/>
</dbReference>
<name>A0A8S2FZX7_9BILA</name>
<dbReference type="Proteomes" id="UP000682733">
    <property type="component" value="Unassembled WGS sequence"/>
</dbReference>
<comment type="caution">
    <text evidence="1">The sequence shown here is derived from an EMBL/GenBank/DDBJ whole genome shotgun (WGS) entry which is preliminary data.</text>
</comment>
<feature type="non-terminal residue" evidence="1">
    <location>
        <position position="140"/>
    </location>
</feature>
<evidence type="ECO:0000313" key="1">
    <source>
        <dbReference type="EMBL" id="CAF1600342.1"/>
    </source>
</evidence>
<accession>A0A8S2FZX7</accession>
<proteinExistence type="predicted"/>
<evidence type="ECO:0000313" key="2">
    <source>
        <dbReference type="EMBL" id="CAF4408751.1"/>
    </source>
</evidence>
<organism evidence="1 3">
    <name type="scientific">Didymodactylos carnosus</name>
    <dbReference type="NCBI Taxonomy" id="1234261"/>
    <lineage>
        <taxon>Eukaryota</taxon>
        <taxon>Metazoa</taxon>
        <taxon>Spiralia</taxon>
        <taxon>Gnathifera</taxon>
        <taxon>Rotifera</taxon>
        <taxon>Eurotatoria</taxon>
        <taxon>Bdelloidea</taxon>
        <taxon>Philodinida</taxon>
        <taxon>Philodinidae</taxon>
        <taxon>Didymodactylos</taxon>
    </lineage>
</organism>
<evidence type="ECO:0000313" key="3">
    <source>
        <dbReference type="Proteomes" id="UP000677228"/>
    </source>
</evidence>
<protein>
    <submittedName>
        <fullName evidence="1">Uncharacterized protein</fullName>
    </submittedName>
</protein>
<sequence length="140" mass="15832">MFLGDIIPFASSNKSSTFDKVYGCQRRPAITSLTARWIPSKQTAGVYEWTGQSDNKSKTMTFFGTGEMRGQLIFSQPSSAYTDAYLLAFAPKPTHQKYHHSPRIETPLFSSSSYHPTFSSTPSTLSKVFQCHRHQHFQNI</sequence>
<gene>
    <name evidence="1" type="ORF">OVA965_LOCUS42057</name>
    <name evidence="2" type="ORF">TMI583_LOCUS43862</name>
</gene>
<dbReference type="EMBL" id="CAJOBA010074229">
    <property type="protein sequence ID" value="CAF4408751.1"/>
    <property type="molecule type" value="Genomic_DNA"/>
</dbReference>
<dbReference type="AlphaFoldDB" id="A0A8S2FZX7"/>